<dbReference type="EMBL" id="JBHSIT010000001">
    <property type="protein sequence ID" value="MFC4905965.1"/>
    <property type="molecule type" value="Genomic_DNA"/>
</dbReference>
<dbReference type="Pfam" id="PF06172">
    <property type="entry name" value="Cupin_5"/>
    <property type="match status" value="1"/>
</dbReference>
<dbReference type="Gene3D" id="2.60.120.10">
    <property type="entry name" value="Jelly Rolls"/>
    <property type="match status" value="1"/>
</dbReference>
<dbReference type="PANTHER" id="PTHR33387">
    <property type="entry name" value="RMLC-LIKE JELLY ROLL FOLD PROTEIN"/>
    <property type="match status" value="1"/>
</dbReference>
<dbReference type="Proteomes" id="UP001595872">
    <property type="component" value="Unassembled WGS sequence"/>
</dbReference>
<dbReference type="InterPro" id="IPR039935">
    <property type="entry name" value="YML079W-like"/>
</dbReference>
<proteinExistence type="predicted"/>
<name>A0ABV9TRX2_9ACTN</name>
<comment type="caution">
    <text evidence="2">The sequence shown here is derived from an EMBL/GenBank/DDBJ whole genome shotgun (WGS) entry which is preliminary data.</text>
</comment>
<keyword evidence="3" id="KW-1185">Reference proteome</keyword>
<organism evidence="2 3">
    <name type="scientific">Actinomadura gamaensis</name>
    <dbReference type="NCBI Taxonomy" id="1763541"/>
    <lineage>
        <taxon>Bacteria</taxon>
        <taxon>Bacillati</taxon>
        <taxon>Actinomycetota</taxon>
        <taxon>Actinomycetes</taxon>
        <taxon>Streptosporangiales</taxon>
        <taxon>Thermomonosporaceae</taxon>
        <taxon>Actinomadura</taxon>
    </lineage>
</organism>
<accession>A0ABV9TRX2</accession>
<dbReference type="InterPro" id="IPR011051">
    <property type="entry name" value="RmlC_Cupin_sf"/>
</dbReference>
<evidence type="ECO:0000259" key="1">
    <source>
        <dbReference type="Pfam" id="PF06172"/>
    </source>
</evidence>
<dbReference type="InterPro" id="IPR014710">
    <property type="entry name" value="RmlC-like_jellyroll"/>
</dbReference>
<evidence type="ECO:0000313" key="2">
    <source>
        <dbReference type="EMBL" id="MFC4905965.1"/>
    </source>
</evidence>
<dbReference type="RefSeq" id="WP_378251693.1">
    <property type="nucleotide sequence ID" value="NZ_JBHSIT010000001.1"/>
</dbReference>
<reference evidence="3" key="1">
    <citation type="journal article" date="2019" name="Int. J. Syst. Evol. Microbiol.">
        <title>The Global Catalogue of Microorganisms (GCM) 10K type strain sequencing project: providing services to taxonomists for standard genome sequencing and annotation.</title>
        <authorList>
            <consortium name="The Broad Institute Genomics Platform"/>
            <consortium name="The Broad Institute Genome Sequencing Center for Infectious Disease"/>
            <person name="Wu L."/>
            <person name="Ma J."/>
        </authorList>
    </citation>
    <scope>NUCLEOTIDE SEQUENCE [LARGE SCALE GENOMIC DNA]</scope>
    <source>
        <strain evidence="3">KLKA75</strain>
    </source>
</reference>
<protein>
    <submittedName>
        <fullName evidence="2">Cupin domain-containing protein</fullName>
    </submittedName>
</protein>
<evidence type="ECO:0000313" key="3">
    <source>
        <dbReference type="Proteomes" id="UP001595872"/>
    </source>
</evidence>
<dbReference type="CDD" id="cd06121">
    <property type="entry name" value="cupin_YML079wp"/>
    <property type="match status" value="1"/>
</dbReference>
<dbReference type="SUPFAM" id="SSF51182">
    <property type="entry name" value="RmlC-like cupins"/>
    <property type="match status" value="1"/>
</dbReference>
<dbReference type="InterPro" id="IPR009327">
    <property type="entry name" value="Cupin_DUF985"/>
</dbReference>
<sequence length="234" mass="24652">MVLLTTLDAWNGRSGDRFVLDENGAVWGPDVPDGADPADLLALADGAFAGGGQVVAVDLDTAPGPPRGLVDASSARRVRYLRRGPDGRHSALLDRPATAEALDLLPHPEGGWYRETWRTSPSFTPDGYPGPRSSATGIYFLLPPGEESMWHAVRSDELWLWHSGGPLDLVLGGDGDAPSGTPETVVVGPDVTGGQVPQALVPAGHWQAARPSGDREVLVSCVVSPGFDFADFRA</sequence>
<feature type="domain" description="DUF985" evidence="1">
    <location>
        <begin position="99"/>
        <end position="233"/>
    </location>
</feature>
<gene>
    <name evidence="2" type="ORF">ACFPCY_01410</name>
</gene>
<dbReference type="PANTHER" id="PTHR33387:SF3">
    <property type="entry name" value="DUF985 DOMAIN-CONTAINING PROTEIN"/>
    <property type="match status" value="1"/>
</dbReference>